<comment type="subcellular location">
    <subcellularLocation>
        <location evidence="1">Cell envelope</location>
    </subcellularLocation>
</comment>
<name>A0ABT0PGR2_9GAMM</name>
<reference evidence="4 5" key="1">
    <citation type="submission" date="2022-05" db="EMBL/GenBank/DDBJ databases">
        <authorList>
            <person name="Park J.-S."/>
        </authorList>
    </citation>
    <scope>NUCLEOTIDE SEQUENCE [LARGE SCALE GENOMIC DNA]</scope>
    <source>
        <strain evidence="4 5">2012CJ34-2</strain>
    </source>
</reference>
<dbReference type="InterPro" id="IPR034984">
    <property type="entry name" value="Imelysin-like_IPPA"/>
</dbReference>
<dbReference type="PROSITE" id="PS51257">
    <property type="entry name" value="PROKAR_LIPOPROTEIN"/>
    <property type="match status" value="1"/>
</dbReference>
<dbReference type="Pfam" id="PF09375">
    <property type="entry name" value="Peptidase_M75"/>
    <property type="match status" value="1"/>
</dbReference>
<feature type="domain" description="Imelysin-like" evidence="3">
    <location>
        <begin position="38"/>
        <end position="333"/>
    </location>
</feature>
<organism evidence="4 5">
    <name type="scientific">Parendozoicomonas callyspongiae</name>
    <dbReference type="NCBI Taxonomy" id="2942213"/>
    <lineage>
        <taxon>Bacteria</taxon>
        <taxon>Pseudomonadati</taxon>
        <taxon>Pseudomonadota</taxon>
        <taxon>Gammaproteobacteria</taxon>
        <taxon>Oceanospirillales</taxon>
        <taxon>Endozoicomonadaceae</taxon>
        <taxon>Parendozoicomonas</taxon>
    </lineage>
</organism>
<protein>
    <submittedName>
        <fullName evidence="4">Imelysin family protein</fullName>
    </submittedName>
</protein>
<keyword evidence="5" id="KW-1185">Reference proteome</keyword>
<dbReference type="CDD" id="cd14659">
    <property type="entry name" value="Imelysin-like_IPPA"/>
    <property type="match status" value="1"/>
</dbReference>
<dbReference type="InterPro" id="IPR038352">
    <property type="entry name" value="Imelysin_sf"/>
</dbReference>
<dbReference type="Proteomes" id="UP001203338">
    <property type="component" value="Unassembled WGS sequence"/>
</dbReference>
<dbReference type="InterPro" id="IPR018976">
    <property type="entry name" value="Imelysin-like"/>
</dbReference>
<keyword evidence="2" id="KW-0732">Signal</keyword>
<evidence type="ECO:0000259" key="3">
    <source>
        <dbReference type="Pfam" id="PF09375"/>
    </source>
</evidence>
<evidence type="ECO:0000256" key="1">
    <source>
        <dbReference type="ARBA" id="ARBA00004196"/>
    </source>
</evidence>
<gene>
    <name evidence="4" type="ORF">M3P05_07065</name>
</gene>
<evidence type="ECO:0000313" key="4">
    <source>
        <dbReference type="EMBL" id="MCL6269698.1"/>
    </source>
</evidence>
<sequence length="349" mass="39280">MRFLVFICSITILVACQNVQNPEEKLAQSTTALAQALYGNLSESLGVMLGKTESYCRSSAKASKKDLQEQWKIIMLQWQAASVINFGPITVGSMSWKFQFWPDRRNLVKTKVDEALQEDSELDLTGIGNTNVAARGMGAAEYLLFEYPGLIPNSIQCKYLQVVVADMKRNSVRLSRDWQDGEKRYPVELITFARTQPEGYIDVKPVSSLLINSLYVELEQVYRKLSLPLGEGEKKGNRYMAESWRSKMSLLNLVSSLTSAKNLFLAGDGYGLDDRLEGYGDEGKKLVSSVMESFACIEAGLKRFQKPLSSSVEHTEDRVKVRDLVEEVKQLQRLFGYDIPRLLEIPVSS</sequence>
<dbReference type="EMBL" id="JAMFLX010000007">
    <property type="protein sequence ID" value="MCL6269698.1"/>
    <property type="molecule type" value="Genomic_DNA"/>
</dbReference>
<dbReference type="RefSeq" id="WP_249698771.1">
    <property type="nucleotide sequence ID" value="NZ_JAMFLX010000007.1"/>
</dbReference>
<evidence type="ECO:0000256" key="2">
    <source>
        <dbReference type="ARBA" id="ARBA00022729"/>
    </source>
</evidence>
<comment type="caution">
    <text evidence="4">The sequence shown here is derived from an EMBL/GenBank/DDBJ whole genome shotgun (WGS) entry which is preliminary data.</text>
</comment>
<evidence type="ECO:0000313" key="5">
    <source>
        <dbReference type="Proteomes" id="UP001203338"/>
    </source>
</evidence>
<proteinExistence type="predicted"/>
<dbReference type="Gene3D" id="1.20.1420.20">
    <property type="entry name" value="M75 peptidase, HXXE motif"/>
    <property type="match status" value="1"/>
</dbReference>
<accession>A0ABT0PGR2</accession>